<evidence type="ECO:0000259" key="7">
    <source>
        <dbReference type="PROSITE" id="PS50600"/>
    </source>
</evidence>
<dbReference type="RefSeq" id="XP_069208904.1">
    <property type="nucleotide sequence ID" value="XM_069354262.1"/>
</dbReference>
<dbReference type="InterPro" id="IPR051947">
    <property type="entry name" value="Sentrin-specific_protease"/>
</dbReference>
<feature type="compositionally biased region" description="Basic and acidic residues" evidence="6">
    <location>
        <begin position="181"/>
        <end position="190"/>
    </location>
</feature>
<evidence type="ECO:0000256" key="3">
    <source>
        <dbReference type="ARBA" id="ARBA00022670"/>
    </source>
</evidence>
<evidence type="ECO:0000256" key="1">
    <source>
        <dbReference type="ARBA" id="ARBA00005234"/>
    </source>
</evidence>
<feature type="region of interest" description="Disordered" evidence="6">
    <location>
        <begin position="1"/>
        <end position="237"/>
    </location>
</feature>
<evidence type="ECO:0000256" key="6">
    <source>
        <dbReference type="SAM" id="MobiDB-lite"/>
    </source>
</evidence>
<dbReference type="InterPro" id="IPR038765">
    <property type="entry name" value="Papain-like_cys_pep_sf"/>
</dbReference>
<accession>A0ABR3Q2I5</accession>
<feature type="region of interest" description="Disordered" evidence="6">
    <location>
        <begin position="364"/>
        <end position="500"/>
    </location>
</feature>
<comment type="similarity">
    <text evidence="1">Belongs to the peptidase C48 family.</text>
</comment>
<feature type="compositionally biased region" description="Basic and acidic residues" evidence="6">
    <location>
        <begin position="19"/>
        <end position="31"/>
    </location>
</feature>
<feature type="compositionally biased region" description="Polar residues" evidence="6">
    <location>
        <begin position="65"/>
        <end position="80"/>
    </location>
</feature>
<keyword evidence="9" id="KW-1185">Reference proteome</keyword>
<reference evidence="8 9" key="1">
    <citation type="submission" date="2023-08" db="EMBL/GenBank/DDBJ databases">
        <title>Annotated Genome Sequence of Vanrija albida AlHP1.</title>
        <authorList>
            <person name="Herzog R."/>
        </authorList>
    </citation>
    <scope>NUCLEOTIDE SEQUENCE [LARGE SCALE GENOMIC DNA]</scope>
    <source>
        <strain evidence="8 9">AlHP1</strain>
    </source>
</reference>
<feature type="compositionally biased region" description="Polar residues" evidence="6">
    <location>
        <begin position="393"/>
        <end position="403"/>
    </location>
</feature>
<dbReference type="PANTHER" id="PTHR46896">
    <property type="entry name" value="SENTRIN-SPECIFIC PROTEASE"/>
    <property type="match status" value="1"/>
</dbReference>
<keyword evidence="4" id="KW-0833">Ubl conjugation pathway</keyword>
<dbReference type="PANTHER" id="PTHR46896:SF3">
    <property type="entry name" value="FI06413P-RELATED"/>
    <property type="match status" value="1"/>
</dbReference>
<dbReference type="Proteomes" id="UP001565368">
    <property type="component" value="Unassembled WGS sequence"/>
</dbReference>
<dbReference type="Pfam" id="PF02902">
    <property type="entry name" value="Peptidase_C48"/>
    <property type="match status" value="1"/>
</dbReference>
<name>A0ABR3Q2I5_9TREE</name>
<feature type="domain" description="Ubiquitin-like protease family profile" evidence="7">
    <location>
        <begin position="252"/>
        <end position="583"/>
    </location>
</feature>
<dbReference type="SUPFAM" id="SSF54001">
    <property type="entry name" value="Cysteine proteinases"/>
    <property type="match status" value="1"/>
</dbReference>
<keyword evidence="2" id="KW-0597">Phosphoprotein</keyword>
<dbReference type="Gene3D" id="3.40.395.10">
    <property type="entry name" value="Adenoviral Proteinase, Chain A"/>
    <property type="match status" value="1"/>
</dbReference>
<feature type="compositionally biased region" description="Acidic residues" evidence="6">
    <location>
        <begin position="419"/>
        <end position="429"/>
    </location>
</feature>
<sequence length="657" mass="73535">MSTLDPKGARKTLGIEYGAAKERAEEEDRRHTQLRKRPPEVDVFEVQSSEDEHKHTKRSPGFPSASGSTRDLTTSRSASPQKKPPGQYRLISPSPEADDEEDIEQFSSPPEAGPSKAQKVSASRELSQFKVASSGERRPKTKQAMKKKDGSVPEPAPIARRGSEEYHEPLPADRRKVKGKAPADEPKQTKLEFSSPFTARRSTRATRLQERVNDPSDSDEPLETEPPPRAKTPRPDRNEVLFGWPLEGRSDVQVTKGDKYRLDEGDFLNDNFLDFGLRFTLHDDSAIPPEVRDKVHMFNSFFYDKLSKKDKGSKPVDGEWPAYDSVKKWTKMANIFDKDYVIVPINESLHWFLAVIFNPRGILKKRDPPLESEPAEVPRRRATRRSVIRPGDSDTTGQQSPSKSPDHQPLSPPKHVDSEDPLDVIDDQSYEDHGEIEKVSSQVDKMTISRKGTPDNPSPQPIKSFTLESFYAQDRPASTKADTEQAGSPAPKGPAKKPRREDCDLLAGDKTYILLLDSLGGTHKAVGNNLKRWLQFEARDKLPQSEVPDVEDMSDSVYLDAKVIEQPNSSDCGVFLIHYVRCLLSDPRSVLQFIGKGPPHRNEEDPAYTAELDAVWRSVAPKGPQKKRRKQSEAARADSGMTVDQAINIDSDSGGEH</sequence>
<dbReference type="GeneID" id="95986817"/>
<protein>
    <recommendedName>
        <fullName evidence="7">Ubiquitin-like protease family profile domain-containing protein</fullName>
    </recommendedName>
</protein>
<keyword evidence="5" id="KW-0378">Hydrolase</keyword>
<comment type="caution">
    <text evidence="8">The sequence shown here is derived from an EMBL/GenBank/DDBJ whole genome shotgun (WGS) entry which is preliminary data.</text>
</comment>
<evidence type="ECO:0000256" key="4">
    <source>
        <dbReference type="ARBA" id="ARBA00022786"/>
    </source>
</evidence>
<feature type="compositionally biased region" description="Basic and acidic residues" evidence="6">
    <location>
        <begin position="161"/>
        <end position="174"/>
    </location>
</feature>
<keyword evidence="3" id="KW-0645">Protease</keyword>
<proteinExistence type="inferred from homology"/>
<evidence type="ECO:0000313" key="9">
    <source>
        <dbReference type="Proteomes" id="UP001565368"/>
    </source>
</evidence>
<evidence type="ECO:0000313" key="8">
    <source>
        <dbReference type="EMBL" id="KAL1408960.1"/>
    </source>
</evidence>
<dbReference type="InterPro" id="IPR003653">
    <property type="entry name" value="Peptidase_C48_C"/>
</dbReference>
<gene>
    <name evidence="8" type="ORF">Q8F55_005774</name>
</gene>
<dbReference type="EMBL" id="JBBXJM010000004">
    <property type="protein sequence ID" value="KAL1408960.1"/>
    <property type="molecule type" value="Genomic_DNA"/>
</dbReference>
<feature type="region of interest" description="Disordered" evidence="6">
    <location>
        <begin position="619"/>
        <end position="657"/>
    </location>
</feature>
<organism evidence="8 9">
    <name type="scientific">Vanrija albida</name>
    <dbReference type="NCBI Taxonomy" id="181172"/>
    <lineage>
        <taxon>Eukaryota</taxon>
        <taxon>Fungi</taxon>
        <taxon>Dikarya</taxon>
        <taxon>Basidiomycota</taxon>
        <taxon>Agaricomycotina</taxon>
        <taxon>Tremellomycetes</taxon>
        <taxon>Trichosporonales</taxon>
        <taxon>Trichosporonaceae</taxon>
        <taxon>Vanrija</taxon>
    </lineage>
</organism>
<evidence type="ECO:0000256" key="5">
    <source>
        <dbReference type="ARBA" id="ARBA00022801"/>
    </source>
</evidence>
<evidence type="ECO:0000256" key="2">
    <source>
        <dbReference type="ARBA" id="ARBA00022553"/>
    </source>
</evidence>
<dbReference type="PROSITE" id="PS50600">
    <property type="entry name" value="ULP_PROTEASE"/>
    <property type="match status" value="1"/>
</dbReference>